<sequence length="511" mass="55753">MSGGIADDAGKILTIDDFVEALDRRERLQSNIPRVNTFHFNGEQVSKWLELVEQALVGLSDVVKFQRILKYVLYGYHQEVDKVINAANDSWWARFKDGMQRKYKLGDGFLTTSDLEAMNRDDFTTVGAFVHEFKKKTRKVPGIFEEPQYAIFLGLLTASKAAELTSHGGGSVKLTWATIDKGVEEGSLDQVEQYQMRLQRRKRKERDATASGTPEVKRIITDVLAELGYGKDAVIQKKVVMTIQGKGKDPVVEKVVQKEWEEKEPVPQHLSKAVRKQRNLTQGGQGSGKGQAPQAVVVASPSASAPSSSAGPSQSAIPPYGQWPWPVFNTFVSWGSPALSWQMVPYAWPQASMPPPSYPAAQAQPIAPPPSPAPSSQDSVAGGGNQGQGNQGNGGRGGGRGRGRNGGDRGGQGDNQGYKGQGNQGGHGSGRFRFDWRTTICQYCDKQGHTIQFCNTRREDEKVGLIYSNMDGDIYDQFGEYIDRKVPGGDSKKDSCAASAACHIQVVAGKE</sequence>
<keyword evidence="3" id="KW-1185">Reference proteome</keyword>
<dbReference type="AlphaFoldDB" id="A0A388L2I9"/>
<proteinExistence type="predicted"/>
<feature type="region of interest" description="Disordered" evidence="1">
    <location>
        <begin position="275"/>
        <end position="316"/>
    </location>
</feature>
<dbReference type="Gramene" id="GBG76530">
    <property type="protein sequence ID" value="GBG76530"/>
    <property type="gene ID" value="CBR_g22278"/>
</dbReference>
<protein>
    <submittedName>
        <fullName evidence="2">Uncharacterized protein</fullName>
    </submittedName>
</protein>
<dbReference type="EMBL" id="BFEA01000246">
    <property type="protein sequence ID" value="GBG76530.1"/>
    <property type="molecule type" value="Genomic_DNA"/>
</dbReference>
<evidence type="ECO:0000256" key="1">
    <source>
        <dbReference type="SAM" id="MobiDB-lite"/>
    </source>
</evidence>
<name>A0A388L2I9_CHABU</name>
<organism evidence="2 3">
    <name type="scientific">Chara braunii</name>
    <name type="common">Braun's stonewort</name>
    <dbReference type="NCBI Taxonomy" id="69332"/>
    <lineage>
        <taxon>Eukaryota</taxon>
        <taxon>Viridiplantae</taxon>
        <taxon>Streptophyta</taxon>
        <taxon>Charophyceae</taxon>
        <taxon>Charales</taxon>
        <taxon>Characeae</taxon>
        <taxon>Chara</taxon>
    </lineage>
</organism>
<evidence type="ECO:0000313" key="2">
    <source>
        <dbReference type="EMBL" id="GBG76530.1"/>
    </source>
</evidence>
<feature type="region of interest" description="Disordered" evidence="1">
    <location>
        <begin position="353"/>
        <end position="431"/>
    </location>
</feature>
<feature type="compositionally biased region" description="Low complexity" evidence="1">
    <location>
        <begin position="291"/>
        <end position="316"/>
    </location>
</feature>
<feature type="compositionally biased region" description="Gly residues" evidence="1">
    <location>
        <begin position="408"/>
        <end position="429"/>
    </location>
</feature>
<dbReference type="Proteomes" id="UP000265515">
    <property type="component" value="Unassembled WGS sequence"/>
</dbReference>
<accession>A0A388L2I9</accession>
<gene>
    <name evidence="2" type="ORF">CBR_g22278</name>
</gene>
<comment type="caution">
    <text evidence="2">The sequence shown here is derived from an EMBL/GenBank/DDBJ whole genome shotgun (WGS) entry which is preliminary data.</text>
</comment>
<evidence type="ECO:0000313" key="3">
    <source>
        <dbReference type="Proteomes" id="UP000265515"/>
    </source>
</evidence>
<feature type="compositionally biased region" description="Gly residues" evidence="1">
    <location>
        <begin position="381"/>
        <end position="400"/>
    </location>
</feature>
<reference evidence="2 3" key="1">
    <citation type="journal article" date="2018" name="Cell">
        <title>The Chara Genome: Secondary Complexity and Implications for Plant Terrestrialization.</title>
        <authorList>
            <person name="Nishiyama T."/>
            <person name="Sakayama H."/>
            <person name="Vries J.D."/>
            <person name="Buschmann H."/>
            <person name="Saint-Marcoux D."/>
            <person name="Ullrich K.K."/>
            <person name="Haas F.B."/>
            <person name="Vanderstraeten L."/>
            <person name="Becker D."/>
            <person name="Lang D."/>
            <person name="Vosolsobe S."/>
            <person name="Rombauts S."/>
            <person name="Wilhelmsson P.K.I."/>
            <person name="Janitza P."/>
            <person name="Kern R."/>
            <person name="Heyl A."/>
            <person name="Rumpler F."/>
            <person name="Villalobos L.I.A.C."/>
            <person name="Clay J.M."/>
            <person name="Skokan R."/>
            <person name="Toyoda A."/>
            <person name="Suzuki Y."/>
            <person name="Kagoshima H."/>
            <person name="Schijlen E."/>
            <person name="Tajeshwar N."/>
            <person name="Catarino B."/>
            <person name="Hetherington A.J."/>
            <person name="Saltykova A."/>
            <person name="Bonnot C."/>
            <person name="Breuninger H."/>
            <person name="Symeonidi A."/>
            <person name="Radhakrishnan G.V."/>
            <person name="Van Nieuwerburgh F."/>
            <person name="Deforce D."/>
            <person name="Chang C."/>
            <person name="Karol K.G."/>
            <person name="Hedrich R."/>
            <person name="Ulvskov P."/>
            <person name="Glockner G."/>
            <person name="Delwiche C.F."/>
            <person name="Petrasek J."/>
            <person name="Van de Peer Y."/>
            <person name="Friml J."/>
            <person name="Beilby M."/>
            <person name="Dolan L."/>
            <person name="Kohara Y."/>
            <person name="Sugano S."/>
            <person name="Fujiyama A."/>
            <person name="Delaux P.-M."/>
            <person name="Quint M."/>
            <person name="TheiBen G."/>
            <person name="Hagemann M."/>
            <person name="Harholt J."/>
            <person name="Dunand C."/>
            <person name="Zachgo S."/>
            <person name="Langdale J."/>
            <person name="Maumus F."/>
            <person name="Straeten D.V.D."/>
            <person name="Gould S.B."/>
            <person name="Rensing S.A."/>
        </authorList>
    </citation>
    <scope>NUCLEOTIDE SEQUENCE [LARGE SCALE GENOMIC DNA]</scope>
    <source>
        <strain evidence="2 3">S276</strain>
    </source>
</reference>